<dbReference type="AlphaFoldDB" id="G0V8E2"/>
<proteinExistence type="inferred from homology"/>
<dbReference type="FunCoup" id="G0V8E2">
    <property type="interactions" value="106"/>
</dbReference>
<reference evidence="6 7" key="1">
    <citation type="journal article" date="2011" name="Proc. Natl. Acad. Sci. U.S.A.">
        <title>Evolutionary erosion of yeast sex chromosomes by mating-type switching accidents.</title>
        <authorList>
            <person name="Gordon J.L."/>
            <person name="Armisen D."/>
            <person name="Proux-Wera E."/>
            <person name="Oheigeartaigh S.S."/>
            <person name="Byrne K.P."/>
            <person name="Wolfe K.H."/>
        </authorList>
    </citation>
    <scope>NUCLEOTIDE SEQUENCE [LARGE SCALE GENOMIC DNA]</scope>
    <source>
        <strain evidence="7">ATCC 76901 / BCRC 22586 / CBS 4309 / NBRC 1992 / NRRL Y-12630</strain>
    </source>
</reference>
<comment type="subcellular location">
    <subcellularLocation>
        <location evidence="1">Mitochondrion matrix</location>
    </subcellularLocation>
</comment>
<dbReference type="eggNOG" id="KOG4620">
    <property type="taxonomic scope" value="Eukaryota"/>
</dbReference>
<evidence type="ECO:0000313" key="6">
    <source>
        <dbReference type="EMBL" id="CCC67740.1"/>
    </source>
</evidence>
<dbReference type="CDD" id="cd20268">
    <property type="entry name" value="Complex1_LYR_SDHAF1_LYRM8"/>
    <property type="match status" value="1"/>
</dbReference>
<dbReference type="HOGENOM" id="CLU_154777_1_1_1"/>
<dbReference type="PANTHER" id="PTHR13675:SF1">
    <property type="entry name" value="SUCCINATE DEHYDROGENASE ASSEMBLY FACTOR 1, MITOCHONDRIAL"/>
    <property type="match status" value="1"/>
</dbReference>
<dbReference type="InterPro" id="IPR045295">
    <property type="entry name" value="Complex1_LYR_SDHAF1_LYRM8"/>
</dbReference>
<evidence type="ECO:0000256" key="4">
    <source>
        <dbReference type="ARBA" id="ARBA00025715"/>
    </source>
</evidence>
<keyword evidence="2" id="KW-0496">Mitochondrion</keyword>
<dbReference type="KEGG" id="ncs:NCAS_0A11820"/>
<evidence type="ECO:0000313" key="7">
    <source>
        <dbReference type="Proteomes" id="UP000001640"/>
    </source>
</evidence>
<reference key="2">
    <citation type="submission" date="2011-08" db="EMBL/GenBank/DDBJ databases">
        <title>Genome sequence of Naumovozyma castellii.</title>
        <authorList>
            <person name="Gordon J.L."/>
            <person name="Armisen D."/>
            <person name="Proux-Wera E."/>
            <person name="OhEigeartaigh S.S."/>
            <person name="Byrne K.P."/>
            <person name="Wolfe K.H."/>
        </authorList>
    </citation>
    <scope>NUCLEOTIDE SEQUENCE</scope>
    <source>
        <strain>Type strain:CBS 4309</strain>
    </source>
</reference>
<keyword evidence="3" id="KW-0143">Chaperone</keyword>
<dbReference type="OrthoDB" id="273010at2759"/>
<dbReference type="EMBL" id="HE576752">
    <property type="protein sequence ID" value="CCC67740.1"/>
    <property type="molecule type" value="Genomic_DNA"/>
</dbReference>
<dbReference type="RefSeq" id="XP_003674121.1">
    <property type="nucleotide sequence ID" value="XM_003674073.1"/>
</dbReference>
<evidence type="ECO:0000259" key="5">
    <source>
        <dbReference type="Pfam" id="PF05347"/>
    </source>
</evidence>
<dbReference type="PANTHER" id="PTHR13675">
    <property type="entry name" value="LYR MOTIF-CONTAINING PROTEIN 2"/>
    <property type="match status" value="1"/>
</dbReference>
<dbReference type="STRING" id="1064592.G0V8E2"/>
<evidence type="ECO:0000256" key="2">
    <source>
        <dbReference type="ARBA" id="ARBA00023128"/>
    </source>
</evidence>
<keyword evidence="7" id="KW-1185">Reference proteome</keyword>
<dbReference type="Proteomes" id="UP000001640">
    <property type="component" value="Chromosome 1"/>
</dbReference>
<dbReference type="OMA" id="VEMYSSP"/>
<dbReference type="GeneID" id="96901219"/>
<accession>G0V8E2</accession>
<sequence>MVARLRGIQQDVIHFYRQCIRAAMKKPVETRPHFIDYIHSEFGKHKNLQRKDFTTIEYLLRVGNKKLKMYSQPELKDIH</sequence>
<dbReference type="Pfam" id="PF05347">
    <property type="entry name" value="Complex1_LYR"/>
    <property type="match status" value="1"/>
</dbReference>
<gene>
    <name evidence="6" type="primary">NCAS0A11820</name>
    <name evidence="6" type="ordered locus">NCAS_0A11820</name>
</gene>
<dbReference type="InterPro" id="IPR008011">
    <property type="entry name" value="Complex1_LYR_dom"/>
</dbReference>
<evidence type="ECO:0000256" key="3">
    <source>
        <dbReference type="ARBA" id="ARBA00023186"/>
    </source>
</evidence>
<name>G0V8E2_NAUCA</name>
<dbReference type="GO" id="GO:0005759">
    <property type="term" value="C:mitochondrial matrix"/>
    <property type="evidence" value="ECO:0007669"/>
    <property type="project" value="UniProtKB-SubCell"/>
</dbReference>
<organism evidence="6 7">
    <name type="scientific">Naumovozyma castellii</name>
    <name type="common">Yeast</name>
    <name type="synonym">Saccharomyces castellii</name>
    <dbReference type="NCBI Taxonomy" id="27288"/>
    <lineage>
        <taxon>Eukaryota</taxon>
        <taxon>Fungi</taxon>
        <taxon>Dikarya</taxon>
        <taxon>Ascomycota</taxon>
        <taxon>Saccharomycotina</taxon>
        <taxon>Saccharomycetes</taxon>
        <taxon>Saccharomycetales</taxon>
        <taxon>Saccharomycetaceae</taxon>
        <taxon>Naumovozyma</taxon>
    </lineage>
</organism>
<feature type="domain" description="Complex 1 LYR protein" evidence="5">
    <location>
        <begin position="11"/>
        <end position="69"/>
    </location>
</feature>
<dbReference type="InParanoid" id="G0V8E2"/>
<protein>
    <recommendedName>
        <fullName evidence="5">Complex 1 LYR protein domain-containing protein</fullName>
    </recommendedName>
</protein>
<comment type="similarity">
    <text evidence="4">Belongs to the complex I LYR family. SDHAF1 subfamily.</text>
</comment>
<dbReference type="GO" id="GO:0034553">
    <property type="term" value="P:mitochondrial respiratory chain complex II assembly"/>
    <property type="evidence" value="ECO:0007669"/>
    <property type="project" value="EnsemblFungi"/>
</dbReference>
<evidence type="ECO:0000256" key="1">
    <source>
        <dbReference type="ARBA" id="ARBA00004305"/>
    </source>
</evidence>